<organism evidence="1 2">
    <name type="scientific">Allosaccharopolyspora coralli</name>
    <dbReference type="NCBI Taxonomy" id="2665642"/>
    <lineage>
        <taxon>Bacteria</taxon>
        <taxon>Bacillati</taxon>
        <taxon>Actinomycetota</taxon>
        <taxon>Actinomycetes</taxon>
        <taxon>Pseudonocardiales</taxon>
        <taxon>Pseudonocardiaceae</taxon>
        <taxon>Allosaccharopolyspora</taxon>
    </lineage>
</organism>
<protein>
    <submittedName>
        <fullName evidence="1">Uncharacterized protein</fullName>
    </submittedName>
</protein>
<keyword evidence="2" id="KW-1185">Reference proteome</keyword>
<dbReference type="RefSeq" id="WP_154075573.1">
    <property type="nucleotide sequence ID" value="NZ_CP045929.1"/>
</dbReference>
<dbReference type="Proteomes" id="UP000371041">
    <property type="component" value="Chromosome"/>
</dbReference>
<sequence length="60" mass="6919">MQVANEAQIAMTHRWHCDESELSRVDAYPPEHTDIAAHRWLCPSCGLYLTGTQIQENQHQ</sequence>
<proteinExistence type="predicted"/>
<dbReference type="KEGG" id="sace:GIY23_04945"/>
<dbReference type="EMBL" id="CP045929">
    <property type="protein sequence ID" value="QGK68970.1"/>
    <property type="molecule type" value="Genomic_DNA"/>
</dbReference>
<evidence type="ECO:0000313" key="2">
    <source>
        <dbReference type="Proteomes" id="UP000371041"/>
    </source>
</evidence>
<dbReference type="AlphaFoldDB" id="A0A5Q3Q565"/>
<name>A0A5Q3Q565_9PSEU</name>
<accession>A0A5Q3Q565</accession>
<reference evidence="2" key="1">
    <citation type="submission" date="2019-11" db="EMBL/GenBank/DDBJ databases">
        <title>The complete genome sequence of Saccharopolyspora sp. E2A.</title>
        <authorList>
            <person name="Zhang G."/>
        </authorList>
    </citation>
    <scope>NUCLEOTIDE SEQUENCE [LARGE SCALE GENOMIC DNA]</scope>
    <source>
        <strain evidence="2">E2A</strain>
    </source>
</reference>
<gene>
    <name evidence="1" type="ORF">GIY23_04945</name>
</gene>
<evidence type="ECO:0000313" key="1">
    <source>
        <dbReference type="EMBL" id="QGK68970.1"/>
    </source>
</evidence>